<dbReference type="Proteomes" id="UP000251853">
    <property type="component" value="Unassembled WGS sequence"/>
</dbReference>
<dbReference type="InterPro" id="IPR040644">
    <property type="entry name" value="HydF_tetramer"/>
</dbReference>
<keyword evidence="2" id="KW-0342">GTP-binding</keyword>
<dbReference type="Gene3D" id="3.40.50.11410">
    <property type="match status" value="1"/>
</dbReference>
<dbReference type="InterPro" id="IPR005225">
    <property type="entry name" value="Small_GTP-bd"/>
</dbReference>
<evidence type="ECO:0000313" key="8">
    <source>
        <dbReference type="Proteomes" id="UP000095512"/>
    </source>
</evidence>
<dbReference type="EMBL" id="UAVW01000018">
    <property type="protein sequence ID" value="SQB15624.1"/>
    <property type="molecule type" value="Genomic_DNA"/>
</dbReference>
<dbReference type="GO" id="GO:0016787">
    <property type="term" value="F:hydrolase activity"/>
    <property type="evidence" value="ECO:0007669"/>
    <property type="project" value="UniProtKB-KW"/>
</dbReference>
<dbReference type="GO" id="GO:0030488">
    <property type="term" value="P:tRNA methylation"/>
    <property type="evidence" value="ECO:0007669"/>
    <property type="project" value="TreeGrafter"/>
</dbReference>
<keyword evidence="1" id="KW-0547">Nucleotide-binding</keyword>
<dbReference type="InterPro" id="IPR027417">
    <property type="entry name" value="P-loop_NTPase"/>
</dbReference>
<feature type="domain" description="Hydrogen maturase F dimerization" evidence="4">
    <location>
        <begin position="179"/>
        <end position="277"/>
    </location>
</feature>
<dbReference type="PANTHER" id="PTHR42714:SF6">
    <property type="entry name" value="TRANSLATION INITIATION FACTOR IF-2"/>
    <property type="match status" value="1"/>
</dbReference>
<dbReference type="SUPFAM" id="SSF52540">
    <property type="entry name" value="P-loop containing nucleoside triphosphate hydrolases"/>
    <property type="match status" value="1"/>
</dbReference>
<dbReference type="AlphaFoldDB" id="A0A174PWB9"/>
<dbReference type="NCBIfam" id="TIGR00231">
    <property type="entry name" value="small_GTP"/>
    <property type="match status" value="1"/>
</dbReference>
<evidence type="ECO:0000256" key="2">
    <source>
        <dbReference type="ARBA" id="ARBA00023134"/>
    </source>
</evidence>
<dbReference type="Pfam" id="PF01926">
    <property type="entry name" value="MMR_HSR1"/>
    <property type="match status" value="1"/>
</dbReference>
<dbReference type="GO" id="GO:0002098">
    <property type="term" value="P:tRNA wobble uridine modification"/>
    <property type="evidence" value="ECO:0007669"/>
    <property type="project" value="TreeGrafter"/>
</dbReference>
<evidence type="ECO:0000259" key="3">
    <source>
        <dbReference type="Pfam" id="PF01926"/>
    </source>
</evidence>
<dbReference type="EC" id="3.6.-.-" evidence="6"/>
<dbReference type="NCBIfam" id="TIGR03918">
    <property type="entry name" value="GTP_HydF"/>
    <property type="match status" value="1"/>
</dbReference>
<evidence type="ECO:0000259" key="4">
    <source>
        <dbReference type="Pfam" id="PF18128"/>
    </source>
</evidence>
<evidence type="ECO:0000256" key="1">
    <source>
        <dbReference type="ARBA" id="ARBA00022741"/>
    </source>
</evidence>
<dbReference type="Pfam" id="PF18133">
    <property type="entry name" value="HydF_tetramer"/>
    <property type="match status" value="1"/>
</dbReference>
<evidence type="ECO:0000259" key="5">
    <source>
        <dbReference type="Pfam" id="PF18133"/>
    </source>
</evidence>
<feature type="domain" description="G" evidence="3">
    <location>
        <begin position="14"/>
        <end position="128"/>
    </location>
</feature>
<dbReference type="EMBL" id="CZAB01000043">
    <property type="protein sequence ID" value="CUP65313.1"/>
    <property type="molecule type" value="Genomic_DNA"/>
</dbReference>
<gene>
    <name evidence="6" type="primary">mnmE_1</name>
    <name evidence="7" type="synonym">mnmE_2</name>
    <name evidence="6" type="ORF">ERS852480_03781</name>
    <name evidence="7" type="ORF">NCTC11224_04701</name>
</gene>
<reference evidence="6 8" key="1">
    <citation type="submission" date="2015-09" db="EMBL/GenBank/DDBJ databases">
        <authorList>
            <consortium name="Pathogen Informatics"/>
        </authorList>
    </citation>
    <scope>NUCLEOTIDE SEQUENCE [LARGE SCALE GENOMIC DNA]</scope>
    <source>
        <strain evidence="6 8">2789STDY5834865</strain>
    </source>
</reference>
<dbReference type="Gene3D" id="3.40.50.11420">
    <property type="match status" value="1"/>
</dbReference>
<evidence type="ECO:0000313" key="6">
    <source>
        <dbReference type="EMBL" id="CUP65313.1"/>
    </source>
</evidence>
<sequence length="411" mass="44652">MGMNNTPASDRIHIGFFGRRNAGKSSVLNAVTGQDLAVVSDVKGTTTDPVYKAMELLPLGPVMMIDTPGIDDEGQLGSLRVRKSYQVLNKTDVAVLVMDVCHGPASEDYALLEKIGEKQIPCVAVCNKADLDGISGQRPEGIPDSVPVLSVSAHTGQGIAALKECLAQLGRTQENSRKIVGDLLSPSDLAVLVVPIDKAAPKGRLILPQQQTIRDILEADAVSVVVRENGLKDTLASLEKKPRMVITDSQVFAKVSADTPEDILLTSFSILFARYKGSLEPMVQGVRALDSIRKGDRILISEGCTHHRQCEDIGTVKLPKWIREYTGTEPEFVFTSGTEFPDELAGYHLIVHCGGCMLNEREMKYRMKCAQDQGIPMTNYGITIAYIHGILRRSVEPFPEIAALLDGSREG</sequence>
<proteinExistence type="predicted"/>
<dbReference type="InterPro" id="IPR006073">
    <property type="entry name" value="GTP-bd"/>
</dbReference>
<dbReference type="GO" id="GO:0005525">
    <property type="term" value="F:GTP binding"/>
    <property type="evidence" value="ECO:0007669"/>
    <property type="project" value="UniProtKB-KW"/>
</dbReference>
<dbReference type="GO" id="GO:0005737">
    <property type="term" value="C:cytoplasm"/>
    <property type="evidence" value="ECO:0007669"/>
    <property type="project" value="TreeGrafter"/>
</dbReference>
<dbReference type="InterPro" id="IPR041606">
    <property type="entry name" value="HydF_dimer"/>
</dbReference>
<dbReference type="InterPro" id="IPR023873">
    <property type="entry name" value="FeFe-hyd_GTPase_HydF"/>
</dbReference>
<organism evidence="6 8">
    <name type="scientific">Enterocloster clostridioformis</name>
    <dbReference type="NCBI Taxonomy" id="1531"/>
    <lineage>
        <taxon>Bacteria</taxon>
        <taxon>Bacillati</taxon>
        <taxon>Bacillota</taxon>
        <taxon>Clostridia</taxon>
        <taxon>Lachnospirales</taxon>
        <taxon>Lachnospiraceae</taxon>
        <taxon>Enterocloster</taxon>
    </lineage>
</organism>
<dbReference type="Gene3D" id="3.40.50.300">
    <property type="entry name" value="P-loop containing nucleotide triphosphate hydrolases"/>
    <property type="match status" value="1"/>
</dbReference>
<keyword evidence="6" id="KW-0378">Hydrolase</keyword>
<dbReference type="PANTHER" id="PTHR42714">
    <property type="entry name" value="TRNA MODIFICATION GTPASE GTPBP3"/>
    <property type="match status" value="1"/>
</dbReference>
<dbReference type="RefSeq" id="WP_022202064.1">
    <property type="nucleotide sequence ID" value="NZ_CATYWZ010000068.1"/>
</dbReference>
<protein>
    <submittedName>
        <fullName evidence="6">Small GTP-binding protein</fullName>
        <ecNumber evidence="6">3.6.-.-</ecNumber>
    </submittedName>
</protein>
<keyword evidence="9" id="KW-1185">Reference proteome</keyword>
<feature type="domain" description="Hydrogen maturase F tetramerization" evidence="5">
    <location>
        <begin position="282"/>
        <end position="397"/>
    </location>
</feature>
<evidence type="ECO:0000313" key="7">
    <source>
        <dbReference type="EMBL" id="SQB15624.1"/>
    </source>
</evidence>
<reference evidence="7 9" key="2">
    <citation type="submission" date="2018-06" db="EMBL/GenBank/DDBJ databases">
        <authorList>
            <consortium name="Pathogen Informatics"/>
            <person name="Doyle S."/>
        </authorList>
    </citation>
    <scope>NUCLEOTIDE SEQUENCE [LARGE SCALE GENOMIC DNA]</scope>
    <source>
        <strain evidence="7 9">NCTC11224</strain>
    </source>
</reference>
<dbReference type="Proteomes" id="UP000095512">
    <property type="component" value="Unassembled WGS sequence"/>
</dbReference>
<accession>A0A174PWB9</accession>
<evidence type="ECO:0000313" key="9">
    <source>
        <dbReference type="Proteomes" id="UP000251853"/>
    </source>
</evidence>
<name>A0A174PWB9_9FIRM</name>
<dbReference type="CDD" id="cd00880">
    <property type="entry name" value="Era_like"/>
    <property type="match status" value="1"/>
</dbReference>
<dbReference type="Pfam" id="PF18128">
    <property type="entry name" value="HydF_dimer"/>
    <property type="match status" value="1"/>
</dbReference>